<dbReference type="AlphaFoldDB" id="A5ACW2"/>
<evidence type="ECO:0000313" key="2">
    <source>
        <dbReference type="EMBL" id="CAN75540.1"/>
    </source>
</evidence>
<protein>
    <submittedName>
        <fullName evidence="2">Uncharacterized protein</fullName>
    </submittedName>
</protein>
<proteinExistence type="predicted"/>
<feature type="region of interest" description="Disordered" evidence="1">
    <location>
        <begin position="81"/>
        <end position="165"/>
    </location>
</feature>
<accession>A5ACW2</accession>
<organism evidence="2">
    <name type="scientific">Vitis vinifera</name>
    <name type="common">Grape</name>
    <dbReference type="NCBI Taxonomy" id="29760"/>
    <lineage>
        <taxon>Eukaryota</taxon>
        <taxon>Viridiplantae</taxon>
        <taxon>Streptophyta</taxon>
        <taxon>Embryophyta</taxon>
        <taxon>Tracheophyta</taxon>
        <taxon>Spermatophyta</taxon>
        <taxon>Magnoliopsida</taxon>
        <taxon>eudicotyledons</taxon>
        <taxon>Gunneridae</taxon>
        <taxon>Pentapetalae</taxon>
        <taxon>rosids</taxon>
        <taxon>Vitales</taxon>
        <taxon>Vitaceae</taxon>
        <taxon>Viteae</taxon>
        <taxon>Vitis</taxon>
    </lineage>
</organism>
<reference evidence="2" key="1">
    <citation type="journal article" date="2007" name="PLoS ONE">
        <title>The first genome sequence of an elite grapevine cultivar (Pinot noir Vitis vinifera L.): coping with a highly heterozygous genome.</title>
        <authorList>
            <person name="Velasco R."/>
            <person name="Zharkikh A."/>
            <person name="Troggio M."/>
            <person name="Cartwright D.A."/>
            <person name="Cestaro A."/>
            <person name="Pruss D."/>
            <person name="Pindo M."/>
            <person name="FitzGerald L.M."/>
            <person name="Vezzulli S."/>
            <person name="Reid J."/>
            <person name="Malacarne G."/>
            <person name="Iliev D."/>
            <person name="Coppola G."/>
            <person name="Wardell B."/>
            <person name="Micheletti D."/>
            <person name="Macalma T."/>
            <person name="Facci M."/>
            <person name="Mitchell J.T."/>
            <person name="Perazzolli M."/>
            <person name="Eldredge G."/>
            <person name="Gatto P."/>
            <person name="Oyzerski R."/>
            <person name="Moretto M."/>
            <person name="Gutin N."/>
            <person name="Stefanini M."/>
            <person name="Chen Y."/>
            <person name="Segala C."/>
            <person name="Davenport C."/>
            <person name="Dematte L."/>
            <person name="Mraz A."/>
            <person name="Battilana J."/>
            <person name="Stormo K."/>
            <person name="Costa F."/>
            <person name="Tao Q."/>
            <person name="Si-Ammour A."/>
            <person name="Harkins T."/>
            <person name="Lackey A."/>
            <person name="Perbost C."/>
            <person name="Taillon B."/>
            <person name="Stella A."/>
            <person name="Solovyev V."/>
            <person name="Fawcett J.A."/>
            <person name="Sterck L."/>
            <person name="Vandepoele K."/>
            <person name="Grando S.M."/>
            <person name="Toppo S."/>
            <person name="Moser C."/>
            <person name="Lanchbury J."/>
            <person name="Bogden R."/>
            <person name="Skolnick M."/>
            <person name="Sgaramella V."/>
            <person name="Bhatnagar S.K."/>
            <person name="Fontana P."/>
            <person name="Gutin A."/>
            <person name="Van de Peer Y."/>
            <person name="Salamini F."/>
            <person name="Viola R."/>
        </authorList>
    </citation>
    <scope>NUCLEOTIDE SEQUENCE</scope>
</reference>
<evidence type="ECO:0000256" key="1">
    <source>
        <dbReference type="SAM" id="MobiDB-lite"/>
    </source>
</evidence>
<name>A5ACW2_VITVI</name>
<sequence length="196" mass="21303">MFLSPCNECHPHLLGPVSAHQGAFERACCLEKMCQWPMSRLTPRAHPCRPPDIAHRKAHACPSPHATSVLLVLSARRGALKPSSEHVASKKSASGQHRGSPMPPAQRYPLKGTQMPLSHATSVLPVRSTSSRLAKEPSREHVALEKHANGQRRTSPRGAHPCLPSDVAHRNAHRCPSRICNECPPRALSLVPLVSA</sequence>
<feature type="compositionally biased region" description="Basic and acidic residues" evidence="1">
    <location>
        <begin position="133"/>
        <end position="148"/>
    </location>
</feature>
<dbReference type="EMBL" id="AM423425">
    <property type="protein sequence ID" value="CAN75540.1"/>
    <property type="molecule type" value="Genomic_DNA"/>
</dbReference>
<gene>
    <name evidence="2" type="ORF">VITISV_009645</name>
</gene>
<feature type="compositionally biased region" description="Polar residues" evidence="1">
    <location>
        <begin position="115"/>
        <end position="132"/>
    </location>
</feature>